<organism evidence="1 2">
    <name type="scientific">Larimichthys crocea</name>
    <name type="common">Large yellow croaker</name>
    <name type="synonym">Pseudosciaena crocea</name>
    <dbReference type="NCBI Taxonomy" id="215358"/>
    <lineage>
        <taxon>Eukaryota</taxon>
        <taxon>Metazoa</taxon>
        <taxon>Chordata</taxon>
        <taxon>Craniata</taxon>
        <taxon>Vertebrata</taxon>
        <taxon>Euteleostomi</taxon>
        <taxon>Actinopterygii</taxon>
        <taxon>Neopterygii</taxon>
        <taxon>Teleostei</taxon>
        <taxon>Neoteleostei</taxon>
        <taxon>Acanthomorphata</taxon>
        <taxon>Eupercaria</taxon>
        <taxon>Sciaenidae</taxon>
        <taxon>Larimichthys</taxon>
    </lineage>
</organism>
<dbReference type="EMBL" id="CM011674">
    <property type="protein sequence ID" value="TMS23185.1"/>
    <property type="molecule type" value="Genomic_DNA"/>
</dbReference>
<name>A0ACD3RV48_LARCR</name>
<keyword evidence="2" id="KW-1185">Reference proteome</keyword>
<comment type="caution">
    <text evidence="1">The sequence shown here is derived from an EMBL/GenBank/DDBJ whole genome shotgun (WGS) entry which is preliminary data.</text>
</comment>
<accession>A0ACD3RV48</accession>
<evidence type="ECO:0000313" key="1">
    <source>
        <dbReference type="EMBL" id="TMS23185.1"/>
    </source>
</evidence>
<sequence length="2011" mass="224359">MEVDSVFFTDRSGRGSSNPLLDQLPSYQSLLYRRKSSTAGTKRRNSSRGRLGSSGSGKWGVSTVSRQEEKHKGQTEQKPIQELAKPMAEKRRHNTQRMAEARELSSWSQLRQRTRRNLRRLKEDGQEWLSSMKLWRGDIHLIEGMFGTGILSYFSFLRFLVMLNLIIFLLMFSFVMLPIIIAPHASGNITYNLNDGGACTNYPSSARRGLVIFHEHITDLLSGGGFLEQTYLFYGYYKVDKIHFPNITYNLPLAYLLVTVAYLFLSLIWIVKRSATGFKRSLVQDEDRFQSFCNKIFAGWDFCITNENAAKLKRSSLLYELRTDLEEERIKQKIADRTRKEKCRIYLIRLILNLFVIGVLAGCFYSIYIATIFSQEAQVDKIKENFIVDLIYEYLPSIVITLANFITPLLFSVIINYEDYSPAFEIRFTLMRCVFMRLTSIGVLLFTLWSQITTCDDGPCTCGYNELLYSCWETRVGQEMYKLTIFDFIIIVAVTIFVEFPRKLIVKHCDCGLAKWWGQQEFAIPQNVLEIVYGQTICWIGTFYSPMLPAICTIKYFFIFYIKKVSLVNNCRPATRPFRASSSNFFFLAVLLIGLALACLPVSVSVAQINCSHACGPFVNYNTSWEVLPTTVSQLPETARRFLFGLSSEAFAVSFFVVTCLAMFYMIALAGAHKRVIKQLREQLATEGRDKHFLIQKLCQAQMSLPIKSPVSKSQPPSSRSGSGRSPSYHTSFSNNFDEGVFLAHPHPDSSTHVARCPRRCPRWLTAAQLVRNRRQRAVCSAQRDITQPKMLRITIRADMGALWVLLCITYSQFLTVSSDDIVVACGGFVKSDVEINYSVIEIKLYTKQGSLKYQTDCAPINGYFMIPLYDKGDFVLKIEPPLGWSFEPTSVDLHVDGVSDICTKEEDINFVFTGFSVSGTVLSKGHVLGPAGVEVKLSRVGTEEKLQSVVTQPGGKYTFLKVLPGNYDITASHPSWTLEQSTTSVHVSNANAPAADHLVVGGYDVSGEVRSDGEPMKEVTFLLYSATVKREDVGGCNTSPVEGADSGDSSLVYMCSALSREDGTFVFPSLASGEYTVVPFYRGERITFDVAPSRMNFKVEHNSLKLEPIFRVMGFSVTGRVLNSVGGEGVPDATVSLNNQIKVLSKEDGSFRLENMTAGTYTIRVSKELMFFEPITVKIAPNTPQLPDIITAGFSVCGQISISRLPEGMKQLGRYKVTLSHQDQDRTSSKTIESDPQGAFCFQAKPGDYSVHVSLPEAEVKAGLALQPQALEVSLVDRPLTDLLFTQFMASVSGKVYCLASCDDLSVTLQPVSRQGERRAVALSGSGDTLSFSFDNVLPGKYKVSISHEEWCWKHKSVEAEVLDSDVLGVEFRQIGYILRCSLSHAITLEFFQDGSKPENVGVYNLSKGVNRFCLSKPGVYKVTPRSCHQFEQDFYTYDTSAPSILTLTAVRHHMTGLITTDKILDVTVTIKSSIESEPALVLGPLRSLEEQRQEQQLQEIQLRRQERERRAAEEDGGARDDSPPIQEKADELTGPFHYEFSYWARAGEKITVTPSSKELLFYPPEVEATITGESCPGRLVDIAGRAGLFLEGKVSPELQGVEISITEKGAATPLITVATNEMGAYSVGPLHSDRQYDISASKEGFVLSPVEGTQGDFKAFALAGVTFKIKSEDGHPLSGVLLSLSGGQFRSNLLTHDTGLLTFNNLSPGQYYFKPMMKEFRFEPASQMITVEEGQNLSIDITGIKTAYSCYGAVQSLSGDAERDVAVEAVGQGECSLYSEDTVTDEEGRFRLRGLLPGCKYLIQLRAEGNDHIERALPQLRAIEVGSSDIDGVNIIAFRQINQFDLSGNVHTSPEHLPTLSVKLYKSDNLDNPIHSVSLGQSLFFHFPPLDRDGESYVLMLYSTLSRSQYDFTLPQVTFTSSGYHKHITLTFNPTRKVPDQDVAQGSYIALPLTLLLLLAAYNHEKVIPLLLQVVNRIQGVRSMAQASGDSAALDEAKRQAKRQKARRT</sequence>
<dbReference type="Proteomes" id="UP000793456">
    <property type="component" value="Chromosome I"/>
</dbReference>
<gene>
    <name evidence="1" type="ORF">E3U43_008491</name>
</gene>
<reference evidence="1" key="1">
    <citation type="submission" date="2018-11" db="EMBL/GenBank/DDBJ databases">
        <title>The sequence and de novo assembly of Larimichthys crocea genome using PacBio and Hi-C technologies.</title>
        <authorList>
            <person name="Xu P."/>
            <person name="Chen B."/>
            <person name="Zhou Z."/>
            <person name="Ke Q."/>
            <person name="Wu Y."/>
            <person name="Bai H."/>
            <person name="Pu F."/>
        </authorList>
    </citation>
    <scope>NUCLEOTIDE SEQUENCE</scope>
    <source>
        <tissue evidence="1">Muscle</tissue>
    </source>
</reference>
<evidence type="ECO:0000313" key="2">
    <source>
        <dbReference type="Proteomes" id="UP000793456"/>
    </source>
</evidence>
<proteinExistence type="predicted"/>
<protein>
    <submittedName>
        <fullName evidence="1">Uncharacterized protein</fullName>
    </submittedName>
</protein>